<dbReference type="EMBL" id="KX364409">
    <property type="protein sequence ID" value="AOZ60609.1"/>
    <property type="molecule type" value="Genomic_DNA"/>
</dbReference>
<proteinExistence type="predicted"/>
<dbReference type="InterPro" id="IPR034154">
    <property type="entry name" value="TOPRIM_DnaG/twinkle"/>
</dbReference>
<name>A0A1I9S217_AERSS</name>
<protein>
    <recommendedName>
        <fullName evidence="2">Toprim domain-containing protein</fullName>
    </recommendedName>
</protein>
<dbReference type="CDD" id="cd01029">
    <property type="entry name" value="TOPRIM_primases"/>
    <property type="match status" value="1"/>
</dbReference>
<dbReference type="EMBL" id="KX364409">
    <property type="protein sequence ID" value="AOZ60618.1"/>
    <property type="molecule type" value="Genomic_DNA"/>
</dbReference>
<reference evidence="1" key="1">
    <citation type="journal article" date="2016" name="Sci. Rep.">
        <title>Diversity of antibiotic-resistance genes in Canadian isolates of Aeromonas salmonicida subsp. salmonicida: dominance of pSN254b and discovery of pAsa8.</title>
        <authorList>
            <person name="Trudel M.V."/>
            <person name="Vincent A.T."/>
            <person name="Attere S.A."/>
            <person name="Labbe M."/>
            <person name="Derome N."/>
            <person name="Culley A.I."/>
            <person name="Charette S.J."/>
        </authorList>
    </citation>
    <scope>NUCLEOTIDE SEQUENCE</scope>
    <source>
        <strain evidence="1">M16474-11</strain>
        <plasmid evidence="1">pAsa8</plasmid>
    </source>
</reference>
<evidence type="ECO:0008006" key="2">
    <source>
        <dbReference type="Google" id="ProtNLM"/>
    </source>
</evidence>
<evidence type="ECO:0000313" key="1">
    <source>
        <dbReference type="EMBL" id="AOZ60609.1"/>
    </source>
</evidence>
<dbReference type="AlphaFoldDB" id="A0A1I9S217"/>
<keyword evidence="1" id="KW-0614">Plasmid</keyword>
<sequence length="399" mass="44289">MKKMTLGDFYQEHWGSDPARFLESQWGKLANLAAAANLVWDQCNITVSPFPRESLRHRGEALSYASKEDKGRVIVTVYTSEVMNKLNRAASERLLVPVVSFRNYRNSVNFEGKWNGYDALWDEFNNWRNGHPISKPGHKDKSPHHVGLSTQDAHAQEVALSSCKEQFDAWPLMMPSEKFPYWSRKGLDGLHRVLPMRCGHARVRKGEEVECLAGWGGSRMDFVAIATTDIEKRFRGYTRIQADGGKFLPKGLNPMGSYVSIGSSSRPAPKLLCEGVATGGALHKATGWRVEAALFADNLPAVAESFAQHAPDELCIVVADNDRYVPEHGNKGVHKACEAAAILKTKVLVPQFSMTEGEPTDGDDLYLLGGIDEVRRQLSEGTYLDTEFCQSVAGIFCLI</sequence>
<dbReference type="RefSeq" id="WP_042044455.1">
    <property type="nucleotide sequence ID" value="NZ_KX364409.1"/>
</dbReference>
<geneLocation type="plasmid" evidence="1">
    <name>pAsa8</name>
</geneLocation>
<organism evidence="1">
    <name type="scientific">Aeromonas salmonicida subsp. salmonicida</name>
    <dbReference type="NCBI Taxonomy" id="29491"/>
    <lineage>
        <taxon>Bacteria</taxon>
        <taxon>Pseudomonadati</taxon>
        <taxon>Pseudomonadota</taxon>
        <taxon>Gammaproteobacteria</taxon>
        <taxon>Aeromonadales</taxon>
        <taxon>Aeromonadaceae</taxon>
        <taxon>Aeromonas</taxon>
    </lineage>
</organism>
<accession>A0A1I9S217</accession>